<evidence type="ECO:0000256" key="6">
    <source>
        <dbReference type="ARBA" id="ARBA00023136"/>
    </source>
</evidence>
<evidence type="ECO:0000313" key="9">
    <source>
        <dbReference type="Proteomes" id="UP000075666"/>
    </source>
</evidence>
<evidence type="ECO:0000256" key="4">
    <source>
        <dbReference type="ARBA" id="ARBA00022692"/>
    </source>
</evidence>
<dbReference type="InterPro" id="IPR012452">
    <property type="entry name" value="DUF1657"/>
</dbReference>
<gene>
    <name evidence="8" type="ORF">B4102_2974</name>
</gene>
<keyword evidence="3" id="KW-1003">Cell membrane</keyword>
<name>A0A150L5A6_9BACI</name>
<evidence type="ECO:0000313" key="8">
    <source>
        <dbReference type="EMBL" id="KYD07483.1"/>
    </source>
</evidence>
<dbReference type="InterPro" id="IPR023090">
    <property type="entry name" value="UPF0702_alpha/beta_dom_sf"/>
</dbReference>
<comment type="caution">
    <text evidence="8">The sequence shown here is derived from an EMBL/GenBank/DDBJ whole genome shotgun (WGS) entry which is preliminary data.</text>
</comment>
<sequence>MFKTADVEFAVLEPNGDLSVLLKKENQPLTPKDMNIKVAYEKVPQTVIMDGKILDNPLSEVNKNRQWLEVELEKLGVTLQNVFIGQVDTYGQLTVDVYDDKLKVPSPQQKPLLMSMIKKSQADLQSFALQTNSKKDQNMYMKNSKKLQEAIDLLTPYLKN</sequence>
<evidence type="ECO:0000256" key="2">
    <source>
        <dbReference type="ARBA" id="ARBA00006448"/>
    </source>
</evidence>
<dbReference type="STRING" id="46224.B4102_2974"/>
<accession>A0A150L5A6</accession>
<reference evidence="8 9" key="1">
    <citation type="submission" date="2016-01" db="EMBL/GenBank/DDBJ databases">
        <title>Genome Sequences of Twelve Sporeforming Bacillus Species Isolated from Foods.</title>
        <authorList>
            <person name="Berendsen E.M."/>
            <person name="Wells-Bennik M.H."/>
            <person name="Krawcyk A.O."/>
            <person name="De Jong A."/>
            <person name="Holsappel S."/>
            <person name="Eijlander R.T."/>
            <person name="Kuipers O.P."/>
        </authorList>
    </citation>
    <scope>NUCLEOTIDE SEQUENCE [LARGE SCALE GENOMIC DNA]</scope>
    <source>
        <strain evidence="8 9">B4102</strain>
    </source>
</reference>
<evidence type="ECO:0000256" key="3">
    <source>
        <dbReference type="ARBA" id="ARBA00022475"/>
    </source>
</evidence>
<dbReference type="PATRIC" id="fig|46224.3.peg.2893"/>
<evidence type="ECO:0000256" key="1">
    <source>
        <dbReference type="ARBA" id="ARBA00004651"/>
    </source>
</evidence>
<keyword evidence="5" id="KW-1133">Transmembrane helix</keyword>
<protein>
    <recommendedName>
        <fullName evidence="7">YetF C-terminal domain-containing protein</fullName>
    </recommendedName>
</protein>
<dbReference type="Pfam" id="PF04239">
    <property type="entry name" value="DUF421"/>
    <property type="match status" value="1"/>
</dbReference>
<keyword evidence="4" id="KW-0812">Transmembrane</keyword>
<dbReference type="PANTHER" id="PTHR34582">
    <property type="entry name" value="UPF0702 TRANSMEMBRANE PROTEIN YCAP"/>
    <property type="match status" value="1"/>
</dbReference>
<dbReference type="Pfam" id="PF07870">
    <property type="entry name" value="DUF1657"/>
    <property type="match status" value="1"/>
</dbReference>
<dbReference type="Gene3D" id="3.30.240.20">
    <property type="entry name" value="bsu07140 like domains"/>
    <property type="match status" value="1"/>
</dbReference>
<comment type="subcellular location">
    <subcellularLocation>
        <location evidence="1">Cell membrane</location>
        <topology evidence="1">Multi-pass membrane protein</topology>
    </subcellularLocation>
</comment>
<evidence type="ECO:0000259" key="7">
    <source>
        <dbReference type="Pfam" id="PF04239"/>
    </source>
</evidence>
<keyword evidence="6" id="KW-0472">Membrane</keyword>
<dbReference type="InterPro" id="IPR007353">
    <property type="entry name" value="DUF421"/>
</dbReference>
<dbReference type="AlphaFoldDB" id="A0A150L5A6"/>
<proteinExistence type="inferred from homology"/>
<feature type="domain" description="YetF C-terminal" evidence="7">
    <location>
        <begin position="2"/>
        <end position="88"/>
    </location>
</feature>
<comment type="similarity">
    <text evidence="2">Belongs to the UPF0702 family.</text>
</comment>
<keyword evidence="9" id="KW-1185">Reference proteome</keyword>
<dbReference type="GO" id="GO:0005886">
    <property type="term" value="C:plasma membrane"/>
    <property type="evidence" value="ECO:0007669"/>
    <property type="project" value="UniProtKB-SubCell"/>
</dbReference>
<dbReference type="Proteomes" id="UP000075666">
    <property type="component" value="Unassembled WGS sequence"/>
</dbReference>
<organism evidence="8 9">
    <name type="scientific">Heyndrickxia sporothermodurans</name>
    <dbReference type="NCBI Taxonomy" id="46224"/>
    <lineage>
        <taxon>Bacteria</taxon>
        <taxon>Bacillati</taxon>
        <taxon>Bacillota</taxon>
        <taxon>Bacilli</taxon>
        <taxon>Bacillales</taxon>
        <taxon>Bacillaceae</taxon>
        <taxon>Heyndrickxia</taxon>
    </lineage>
</organism>
<dbReference type="PANTHER" id="PTHR34582:SF7">
    <property type="entry name" value="UPF0702 TRANSMEMBRANE PROTEIN YDFS"/>
    <property type="match status" value="1"/>
</dbReference>
<dbReference type="EMBL" id="LQYN01000044">
    <property type="protein sequence ID" value="KYD07483.1"/>
    <property type="molecule type" value="Genomic_DNA"/>
</dbReference>
<evidence type="ECO:0000256" key="5">
    <source>
        <dbReference type="ARBA" id="ARBA00022989"/>
    </source>
</evidence>